<evidence type="ECO:0000256" key="6">
    <source>
        <dbReference type="ARBA" id="ARBA00020337"/>
    </source>
</evidence>
<evidence type="ECO:0000256" key="4">
    <source>
        <dbReference type="ARBA" id="ARBA00010662"/>
    </source>
</evidence>
<comment type="similarity">
    <text evidence="4 7">Belongs to the glucosamine/galactosamine-6-phosphate isomerase family. 6-phosphogluconolactonase subfamily.</text>
</comment>
<sequence length="251" mass="26979">MAGNDYRHVITVADPAALAIAAAERVLARIAANGDRVAICLTGGSSPKQLYQLLATDFYRSRIPWQRVHWFIGDERFVPAGDPLNNMSMARAAFLDQCAPASNIHPIPTATADPADPDRSAALYEGELKSFYGAEMLDHGRPLFDLVLMGVGPDGHTASLFPGYPALEETTRWVVGVPRANVEPFVPRVTLTLPTLASCREMLFEVAGAGKRAILTRVLAGENLPAGRAGSAGETVWLVDQAALPEDFRGQ</sequence>
<dbReference type="AlphaFoldDB" id="A0A1M6VQ51"/>
<comment type="catalytic activity">
    <reaction evidence="1 7">
        <text>6-phospho-D-glucono-1,5-lactone + H2O = 6-phospho-D-gluconate + H(+)</text>
        <dbReference type="Rhea" id="RHEA:12556"/>
        <dbReference type="ChEBI" id="CHEBI:15377"/>
        <dbReference type="ChEBI" id="CHEBI:15378"/>
        <dbReference type="ChEBI" id="CHEBI:57955"/>
        <dbReference type="ChEBI" id="CHEBI:58759"/>
        <dbReference type="EC" id="3.1.1.31"/>
    </reaction>
</comment>
<evidence type="ECO:0000256" key="2">
    <source>
        <dbReference type="ARBA" id="ARBA00002681"/>
    </source>
</evidence>
<dbReference type="SUPFAM" id="SSF100950">
    <property type="entry name" value="NagB/RpiA/CoA transferase-like"/>
    <property type="match status" value="1"/>
</dbReference>
<organism evidence="9 10">
    <name type="scientific">Bradyrhizobium lablabi</name>
    <dbReference type="NCBI Taxonomy" id="722472"/>
    <lineage>
        <taxon>Bacteria</taxon>
        <taxon>Pseudomonadati</taxon>
        <taxon>Pseudomonadota</taxon>
        <taxon>Alphaproteobacteria</taxon>
        <taxon>Hyphomicrobiales</taxon>
        <taxon>Nitrobacteraceae</taxon>
        <taxon>Bradyrhizobium</taxon>
    </lineage>
</organism>
<dbReference type="Gene3D" id="3.40.50.1360">
    <property type="match status" value="1"/>
</dbReference>
<dbReference type="InterPro" id="IPR037171">
    <property type="entry name" value="NagB/RpiA_transferase-like"/>
</dbReference>
<evidence type="ECO:0000313" key="9">
    <source>
        <dbReference type="EMBL" id="SEC68910.1"/>
    </source>
</evidence>
<evidence type="ECO:0000256" key="5">
    <source>
        <dbReference type="ARBA" id="ARBA00013198"/>
    </source>
</evidence>
<dbReference type="Pfam" id="PF01182">
    <property type="entry name" value="Glucosamine_iso"/>
    <property type="match status" value="1"/>
</dbReference>
<evidence type="ECO:0000259" key="8">
    <source>
        <dbReference type="Pfam" id="PF01182"/>
    </source>
</evidence>
<protein>
    <recommendedName>
        <fullName evidence="6 7">6-phosphogluconolactonase</fullName>
        <shortName evidence="7">6PGL</shortName>
        <ecNumber evidence="5 7">3.1.1.31</ecNumber>
    </recommendedName>
</protein>
<dbReference type="PANTHER" id="PTHR11054">
    <property type="entry name" value="6-PHOSPHOGLUCONOLACTONASE"/>
    <property type="match status" value="1"/>
</dbReference>
<accession>A0A1M6VQ51</accession>
<dbReference type="GO" id="GO:0017057">
    <property type="term" value="F:6-phosphogluconolactonase activity"/>
    <property type="evidence" value="ECO:0007669"/>
    <property type="project" value="UniProtKB-UniRule"/>
</dbReference>
<comment type="function">
    <text evidence="2 7">Hydrolysis of 6-phosphogluconolactone to 6-phosphogluconate.</text>
</comment>
<reference evidence="9 10" key="1">
    <citation type="submission" date="2016-10" db="EMBL/GenBank/DDBJ databases">
        <authorList>
            <person name="de Groot N.N."/>
        </authorList>
    </citation>
    <scope>NUCLEOTIDE SEQUENCE [LARGE SCALE GENOMIC DNA]</scope>
    <source>
        <strain evidence="9 10">GAS522</strain>
    </source>
</reference>
<evidence type="ECO:0000256" key="1">
    <source>
        <dbReference type="ARBA" id="ARBA00000832"/>
    </source>
</evidence>
<evidence type="ECO:0000256" key="7">
    <source>
        <dbReference type="RuleBase" id="RU365095"/>
    </source>
</evidence>
<dbReference type="GO" id="GO:0006098">
    <property type="term" value="P:pentose-phosphate shunt"/>
    <property type="evidence" value="ECO:0007669"/>
    <property type="project" value="UniProtKB-UniPathway"/>
</dbReference>
<dbReference type="OrthoDB" id="9810967at2"/>
<dbReference type="RefSeq" id="WP_074818340.1">
    <property type="nucleotide sequence ID" value="NZ_FNTI01000001.1"/>
</dbReference>
<gene>
    <name evidence="7" type="primary">pgl</name>
    <name evidence="9" type="ORF">SAMN05444171_2032</name>
</gene>
<dbReference type="GO" id="GO:0005975">
    <property type="term" value="P:carbohydrate metabolic process"/>
    <property type="evidence" value="ECO:0007669"/>
    <property type="project" value="UniProtKB-UniRule"/>
</dbReference>
<proteinExistence type="inferred from homology"/>
<dbReference type="UniPathway" id="UPA00115">
    <property type="reaction ID" value="UER00409"/>
</dbReference>
<dbReference type="InterPro" id="IPR039104">
    <property type="entry name" value="6PGL"/>
</dbReference>
<dbReference type="PANTHER" id="PTHR11054:SF0">
    <property type="entry name" value="6-PHOSPHOGLUCONOLACTONASE"/>
    <property type="match status" value="1"/>
</dbReference>
<name>A0A1M6VQ51_9BRAD</name>
<dbReference type="EC" id="3.1.1.31" evidence="5 7"/>
<keyword evidence="7" id="KW-0378">Hydrolase</keyword>
<evidence type="ECO:0000256" key="3">
    <source>
        <dbReference type="ARBA" id="ARBA00004961"/>
    </source>
</evidence>
<dbReference type="EMBL" id="FNTI01000001">
    <property type="protein sequence ID" value="SEC68910.1"/>
    <property type="molecule type" value="Genomic_DNA"/>
</dbReference>
<dbReference type="CDD" id="cd01400">
    <property type="entry name" value="6PGL"/>
    <property type="match status" value="1"/>
</dbReference>
<comment type="pathway">
    <text evidence="3 7">Carbohydrate degradation; pentose phosphate pathway; D-ribulose 5-phosphate from D-glucose 6-phosphate (oxidative stage): step 2/3.</text>
</comment>
<dbReference type="InterPro" id="IPR005900">
    <property type="entry name" value="6-phosphogluconolactonase_DevB"/>
</dbReference>
<evidence type="ECO:0000313" key="10">
    <source>
        <dbReference type="Proteomes" id="UP000183208"/>
    </source>
</evidence>
<dbReference type="NCBIfam" id="TIGR01198">
    <property type="entry name" value="pgl"/>
    <property type="match status" value="1"/>
</dbReference>
<feature type="domain" description="Glucosamine/galactosamine-6-phosphate isomerase" evidence="8">
    <location>
        <begin position="14"/>
        <end position="237"/>
    </location>
</feature>
<dbReference type="InterPro" id="IPR006148">
    <property type="entry name" value="Glc/Gal-6P_isomerase"/>
</dbReference>
<dbReference type="Proteomes" id="UP000183208">
    <property type="component" value="Unassembled WGS sequence"/>
</dbReference>